<evidence type="ECO:0000313" key="2">
    <source>
        <dbReference type="Proteomes" id="UP001157006"/>
    </source>
</evidence>
<sequence length="158" mass="17994">MPSLTRIKIIVAINLNDALDPTVINKTHYIRVTAVSQITRVTRFHDSVLDSLTFYLSSSNPYFLTFFVTSEQHNIAFIPVICGGLFRLFTLSLFHIQSHGPSLPTVSLFHSSFFIALRHLTKSFHGSRYFLIPPPISSSLLRLRVWIEIEIEICLFGV</sequence>
<name>A0AAV0Z4B3_VICFA</name>
<evidence type="ECO:0000313" key="1">
    <source>
        <dbReference type="EMBL" id="CAI8592388.1"/>
    </source>
</evidence>
<keyword evidence="2" id="KW-1185">Reference proteome</keyword>
<dbReference type="Proteomes" id="UP001157006">
    <property type="component" value="Chromosome 1S"/>
</dbReference>
<reference evidence="1 2" key="1">
    <citation type="submission" date="2023-01" db="EMBL/GenBank/DDBJ databases">
        <authorList>
            <person name="Kreplak J."/>
        </authorList>
    </citation>
    <scope>NUCLEOTIDE SEQUENCE [LARGE SCALE GENOMIC DNA]</scope>
</reference>
<dbReference type="AlphaFoldDB" id="A0AAV0Z4B3"/>
<proteinExistence type="predicted"/>
<protein>
    <submittedName>
        <fullName evidence="1">Uncharacterized protein</fullName>
    </submittedName>
</protein>
<accession>A0AAV0Z4B3</accession>
<organism evidence="1 2">
    <name type="scientific">Vicia faba</name>
    <name type="common">Broad bean</name>
    <name type="synonym">Faba vulgaris</name>
    <dbReference type="NCBI Taxonomy" id="3906"/>
    <lineage>
        <taxon>Eukaryota</taxon>
        <taxon>Viridiplantae</taxon>
        <taxon>Streptophyta</taxon>
        <taxon>Embryophyta</taxon>
        <taxon>Tracheophyta</taxon>
        <taxon>Spermatophyta</taxon>
        <taxon>Magnoliopsida</taxon>
        <taxon>eudicotyledons</taxon>
        <taxon>Gunneridae</taxon>
        <taxon>Pentapetalae</taxon>
        <taxon>rosids</taxon>
        <taxon>fabids</taxon>
        <taxon>Fabales</taxon>
        <taxon>Fabaceae</taxon>
        <taxon>Papilionoideae</taxon>
        <taxon>50 kb inversion clade</taxon>
        <taxon>NPAAA clade</taxon>
        <taxon>Hologalegina</taxon>
        <taxon>IRL clade</taxon>
        <taxon>Fabeae</taxon>
        <taxon>Vicia</taxon>
    </lineage>
</organism>
<dbReference type="EMBL" id="OX451735">
    <property type="protein sequence ID" value="CAI8592388.1"/>
    <property type="molecule type" value="Genomic_DNA"/>
</dbReference>
<gene>
    <name evidence="1" type="ORF">VFH_I037440</name>
</gene>